<evidence type="ECO:0000256" key="1">
    <source>
        <dbReference type="SAM" id="MobiDB-lite"/>
    </source>
</evidence>
<keyword evidence="3" id="KW-1185">Reference proteome</keyword>
<reference evidence="2" key="1">
    <citation type="journal article" date="2020" name="Stud. Mycol.">
        <title>101 Dothideomycetes genomes: a test case for predicting lifestyles and emergence of pathogens.</title>
        <authorList>
            <person name="Haridas S."/>
            <person name="Albert R."/>
            <person name="Binder M."/>
            <person name="Bloem J."/>
            <person name="Labutti K."/>
            <person name="Salamov A."/>
            <person name="Andreopoulos B."/>
            <person name="Baker S."/>
            <person name="Barry K."/>
            <person name="Bills G."/>
            <person name="Bluhm B."/>
            <person name="Cannon C."/>
            <person name="Castanera R."/>
            <person name="Culley D."/>
            <person name="Daum C."/>
            <person name="Ezra D."/>
            <person name="Gonzalez J."/>
            <person name="Henrissat B."/>
            <person name="Kuo A."/>
            <person name="Liang C."/>
            <person name="Lipzen A."/>
            <person name="Lutzoni F."/>
            <person name="Magnuson J."/>
            <person name="Mondo S."/>
            <person name="Nolan M."/>
            <person name="Ohm R."/>
            <person name="Pangilinan J."/>
            <person name="Park H.-J."/>
            <person name="Ramirez L."/>
            <person name="Alfaro M."/>
            <person name="Sun H."/>
            <person name="Tritt A."/>
            <person name="Yoshinaga Y."/>
            <person name="Zwiers L.-H."/>
            <person name="Turgeon B."/>
            <person name="Goodwin S."/>
            <person name="Spatafora J."/>
            <person name="Crous P."/>
            <person name="Grigoriev I."/>
        </authorList>
    </citation>
    <scope>NUCLEOTIDE SEQUENCE</scope>
    <source>
        <strain evidence="2">CBS 123094</strain>
    </source>
</reference>
<accession>A0A6A5W5M8</accession>
<feature type="region of interest" description="Disordered" evidence="1">
    <location>
        <begin position="1"/>
        <end position="76"/>
    </location>
</feature>
<dbReference type="AlphaFoldDB" id="A0A6A5W5M8"/>
<protein>
    <submittedName>
        <fullName evidence="2">Uncharacterized protein</fullName>
    </submittedName>
</protein>
<evidence type="ECO:0000313" key="3">
    <source>
        <dbReference type="Proteomes" id="UP000799779"/>
    </source>
</evidence>
<feature type="compositionally biased region" description="Polar residues" evidence="1">
    <location>
        <begin position="9"/>
        <end position="19"/>
    </location>
</feature>
<gene>
    <name evidence="2" type="ORF">P154DRAFT_525657</name>
</gene>
<organism evidence="2 3">
    <name type="scientific">Amniculicola lignicola CBS 123094</name>
    <dbReference type="NCBI Taxonomy" id="1392246"/>
    <lineage>
        <taxon>Eukaryota</taxon>
        <taxon>Fungi</taxon>
        <taxon>Dikarya</taxon>
        <taxon>Ascomycota</taxon>
        <taxon>Pezizomycotina</taxon>
        <taxon>Dothideomycetes</taxon>
        <taxon>Pleosporomycetidae</taxon>
        <taxon>Pleosporales</taxon>
        <taxon>Amniculicolaceae</taxon>
        <taxon>Amniculicola</taxon>
    </lineage>
</organism>
<name>A0A6A5W5M8_9PLEO</name>
<feature type="compositionally biased region" description="Basic and acidic residues" evidence="1">
    <location>
        <begin position="20"/>
        <end position="51"/>
    </location>
</feature>
<evidence type="ECO:0000313" key="2">
    <source>
        <dbReference type="EMBL" id="KAF1996388.1"/>
    </source>
</evidence>
<dbReference type="EMBL" id="ML977626">
    <property type="protein sequence ID" value="KAF1996388.1"/>
    <property type="molecule type" value="Genomic_DNA"/>
</dbReference>
<feature type="compositionally biased region" description="Acidic residues" evidence="1">
    <location>
        <begin position="64"/>
        <end position="75"/>
    </location>
</feature>
<proteinExistence type="predicted"/>
<dbReference type="Proteomes" id="UP000799779">
    <property type="component" value="Unassembled WGS sequence"/>
</dbReference>
<sequence length="115" mass="12460">MSVAVLPQMKNNVPTTATTEDSKEEITADAFSKKDSDKNEADKDKTEKEKNGCTGKASVKNDNADPESEATEEGEGYNFYIIQSGRPSCEDIGAAKSLLQVVEFLAAEVIRRLAV</sequence>